<reference evidence="2" key="1">
    <citation type="journal article" date="2020" name="mSystems">
        <title>Genome- and Community-Level Interaction Insights into Carbon Utilization and Element Cycling Functions of Hydrothermarchaeota in Hydrothermal Sediment.</title>
        <authorList>
            <person name="Zhou Z."/>
            <person name="Liu Y."/>
            <person name="Xu W."/>
            <person name="Pan J."/>
            <person name="Luo Z.H."/>
            <person name="Li M."/>
        </authorList>
    </citation>
    <scope>NUCLEOTIDE SEQUENCE [LARGE SCALE GENOMIC DNA]</scope>
    <source>
        <strain evidence="2">SpSt-587</strain>
    </source>
</reference>
<evidence type="ECO:0000256" key="1">
    <source>
        <dbReference type="HAMAP-Rule" id="MF_00582"/>
    </source>
</evidence>
<dbReference type="PANTHER" id="PTHR39518:SF2">
    <property type="entry name" value="UPF0215 PROTEIN MJ1150"/>
    <property type="match status" value="1"/>
</dbReference>
<dbReference type="EMBL" id="DSYZ01000149">
    <property type="protein sequence ID" value="HGT83639.1"/>
    <property type="molecule type" value="Genomic_DNA"/>
</dbReference>
<dbReference type="Gene3D" id="3.30.2170.10">
    <property type="entry name" value="archaeoglobus fulgidus dsm 4304 superfamily"/>
    <property type="match status" value="1"/>
</dbReference>
<evidence type="ECO:0000313" key="2">
    <source>
        <dbReference type="EMBL" id="HGT83639.1"/>
    </source>
</evidence>
<comment type="similarity">
    <text evidence="1">Belongs to the UPF0215 family.</text>
</comment>
<proteinExistence type="inferred from homology"/>
<accession>A0A7J3M4C7</accession>
<gene>
    <name evidence="2" type="ORF">ENT52_07955</name>
</gene>
<sequence>MKNWRVAGIDDSFSGDFCCLVCCVMSGRNIEGFMYEEIEVDGLDSTEKIVKMLRKSKFYKQLKVVFLNGITFGGFNVVDVCEVYERTGIPVVVVMNRMPRLEEFYEGLKNFKDCDKRLEIVKRAGEIKKVGNLFIQIFGIGYEDAVKMIQMNTFSGKIPETLRIAHLVASAVVHGESKNR</sequence>
<dbReference type="InterPro" id="IPR002802">
    <property type="entry name" value="Endo_dU"/>
</dbReference>
<name>A0A7J3M4C7_ARCFL</name>
<dbReference type="PANTHER" id="PTHR39518">
    <property type="entry name" value="UPF0215 PROTEIN MJ1150"/>
    <property type="match status" value="1"/>
</dbReference>
<organism evidence="2">
    <name type="scientific">Archaeoglobus fulgidus</name>
    <dbReference type="NCBI Taxonomy" id="2234"/>
    <lineage>
        <taxon>Archaea</taxon>
        <taxon>Methanobacteriati</taxon>
        <taxon>Methanobacteriota</taxon>
        <taxon>Archaeoglobi</taxon>
        <taxon>Archaeoglobales</taxon>
        <taxon>Archaeoglobaceae</taxon>
        <taxon>Archaeoglobus</taxon>
    </lineage>
</organism>
<dbReference type="HAMAP" id="MF_00582">
    <property type="entry name" value="UPF0215"/>
    <property type="match status" value="1"/>
</dbReference>
<dbReference type="AlphaFoldDB" id="A0A7J3M4C7"/>
<comment type="caution">
    <text evidence="2">The sequence shown here is derived from an EMBL/GenBank/DDBJ whole genome shotgun (WGS) entry which is preliminary data.</text>
</comment>
<dbReference type="PIRSF" id="PIRSF006380">
    <property type="entry name" value="UCP006380"/>
    <property type="match status" value="1"/>
</dbReference>
<dbReference type="Pfam" id="PF01949">
    <property type="entry name" value="Endo_dU"/>
    <property type="match status" value="1"/>
</dbReference>
<protein>
    <recommendedName>
        <fullName evidence="1">UPF0215 protein ENT52_07955</fullName>
    </recommendedName>
</protein>